<accession>A0A0L7T6J5</accession>
<evidence type="ECO:0000313" key="2">
    <source>
        <dbReference type="EMBL" id="KOC88735.1"/>
    </source>
</evidence>
<reference evidence="4 5" key="1">
    <citation type="journal article" date="2015" name="Int. J. Syst. Evol. Microbiol.">
        <title>Erwinia iniecta sp. nov., isolated from Russian wheat aphids (Diuraphis noxia).</title>
        <authorList>
            <person name="Campillo T."/>
            <person name="Luna E."/>
            <person name="Portier P."/>
            <person name="Fischer-Le Saux M."/>
            <person name="Lapitan N."/>
            <person name="Tisserat N.A."/>
            <person name="Leach J.E."/>
        </authorList>
    </citation>
    <scope>NUCLEOTIDE SEQUENCE [LARGE SCALE GENOMIC DNA]</scope>
    <source>
        <strain evidence="2 5">B120</strain>
        <strain evidence="3 4">B149</strain>
    </source>
</reference>
<keyword evidence="1" id="KW-0812">Transmembrane</keyword>
<evidence type="ECO:0000313" key="5">
    <source>
        <dbReference type="Proteomes" id="UP000037088"/>
    </source>
</evidence>
<organism evidence="3 4">
    <name type="scientific">Winslowiella iniecta</name>
    <dbReference type="NCBI Taxonomy" id="1560201"/>
    <lineage>
        <taxon>Bacteria</taxon>
        <taxon>Pseudomonadati</taxon>
        <taxon>Pseudomonadota</taxon>
        <taxon>Gammaproteobacteria</taxon>
        <taxon>Enterobacterales</taxon>
        <taxon>Erwiniaceae</taxon>
        <taxon>Winslowiella</taxon>
    </lineage>
</organism>
<dbReference type="EMBL" id="JRXE01000021">
    <property type="protein sequence ID" value="KOC88735.1"/>
    <property type="molecule type" value="Genomic_DNA"/>
</dbReference>
<protein>
    <submittedName>
        <fullName evidence="3">Uncharacterized protein</fullName>
    </submittedName>
</protein>
<dbReference type="PATRIC" id="fig|1560201.3.peg.3198"/>
<name>A0A0L7T6J5_9GAMM</name>
<dbReference type="Proteomes" id="UP000037088">
    <property type="component" value="Unassembled WGS sequence"/>
</dbReference>
<evidence type="ECO:0000313" key="4">
    <source>
        <dbReference type="Proteomes" id="UP000036851"/>
    </source>
</evidence>
<keyword evidence="5" id="KW-1185">Reference proteome</keyword>
<keyword evidence="1" id="KW-1133">Transmembrane helix</keyword>
<dbReference type="OrthoDB" id="6555766at2"/>
<evidence type="ECO:0000256" key="1">
    <source>
        <dbReference type="SAM" id="Phobius"/>
    </source>
</evidence>
<evidence type="ECO:0000313" key="3">
    <source>
        <dbReference type="EMBL" id="KOC90970.1"/>
    </source>
</evidence>
<keyword evidence="1" id="KW-0472">Membrane</keyword>
<gene>
    <name evidence="2" type="ORF">NG42_15055</name>
    <name evidence="3" type="ORF">NG43_16245</name>
</gene>
<dbReference type="AlphaFoldDB" id="A0A0L7T6J5"/>
<sequence length="80" mass="9336">MNALLLLTGIARGALVRLTIQEWGYLLGVLFTLLRGLMIWRDKRAEQRKRTAIFQQLANRLDASTRRKAQKKLQQLDKEE</sequence>
<dbReference type="STRING" id="1560201.NG42_15055"/>
<comment type="caution">
    <text evidence="3">The sequence shown here is derived from an EMBL/GenBank/DDBJ whole genome shotgun (WGS) entry which is preliminary data.</text>
</comment>
<dbReference type="EMBL" id="JRXF01000027">
    <property type="protein sequence ID" value="KOC90970.1"/>
    <property type="molecule type" value="Genomic_DNA"/>
</dbReference>
<dbReference type="Proteomes" id="UP000036851">
    <property type="component" value="Unassembled WGS sequence"/>
</dbReference>
<dbReference type="RefSeq" id="WP_052900384.1">
    <property type="nucleotide sequence ID" value="NZ_JRXE01000021.1"/>
</dbReference>
<proteinExistence type="predicted"/>
<feature type="transmembrane region" description="Helical" evidence="1">
    <location>
        <begin position="23"/>
        <end position="40"/>
    </location>
</feature>